<comment type="pathway">
    <text evidence="2">Lipid metabolism; fatty acid beta-oxidation.</text>
</comment>
<comment type="subcellular location">
    <subcellularLocation>
        <location evidence="1">Membrane</location>
        <topology evidence="1">Peripheral membrane protein</topology>
    </subcellularLocation>
</comment>
<dbReference type="GO" id="GO:0004467">
    <property type="term" value="F:long-chain fatty acid-CoA ligase activity"/>
    <property type="evidence" value="ECO:0007669"/>
    <property type="project" value="UniProtKB-EC"/>
</dbReference>
<dbReference type="InterPro" id="IPR054545">
    <property type="entry name" value="ApeI-like"/>
</dbReference>
<keyword evidence="11" id="KW-1185">Reference proteome</keyword>
<reference evidence="10 11" key="1">
    <citation type="submission" date="2019-01" db="EMBL/GenBank/DDBJ databases">
        <authorList>
            <person name="Chen W.-M."/>
        </authorList>
    </citation>
    <scope>NUCLEOTIDE SEQUENCE [LARGE SCALE GENOMIC DNA]</scope>
    <source>
        <strain evidence="10 11">KYPY4</strain>
    </source>
</reference>
<keyword evidence="3 10" id="KW-0436">Ligase</keyword>
<evidence type="ECO:0000256" key="3">
    <source>
        <dbReference type="ARBA" id="ARBA00022598"/>
    </source>
</evidence>
<accession>A0A437RIQ8</accession>
<organism evidence="10 11">
    <name type="scientific">Rubrivivax rivuli</name>
    <dbReference type="NCBI Taxonomy" id="1862385"/>
    <lineage>
        <taxon>Bacteria</taxon>
        <taxon>Pseudomonadati</taxon>
        <taxon>Pseudomonadota</taxon>
        <taxon>Betaproteobacteria</taxon>
        <taxon>Burkholderiales</taxon>
        <taxon>Sphaerotilaceae</taxon>
        <taxon>Rubrivivax</taxon>
    </lineage>
</organism>
<feature type="domain" description="AMP-binding enzyme C-terminal" evidence="8">
    <location>
        <begin position="397"/>
        <end position="443"/>
    </location>
</feature>
<dbReference type="PANTHER" id="PTHR43767">
    <property type="entry name" value="LONG-CHAIN-FATTY-ACID--COA LIGASE"/>
    <property type="match status" value="1"/>
</dbReference>
<dbReference type="PANTHER" id="PTHR43767:SF8">
    <property type="entry name" value="LONG-CHAIN-FATTY-ACID--COA LIGASE"/>
    <property type="match status" value="1"/>
</dbReference>
<dbReference type="InterPro" id="IPR025110">
    <property type="entry name" value="AMP-bd_C"/>
</dbReference>
<evidence type="ECO:0000313" key="10">
    <source>
        <dbReference type="EMBL" id="RVU46660.1"/>
    </source>
</evidence>
<dbReference type="Gene3D" id="3.10.129.10">
    <property type="entry name" value="Hotdog Thioesterase"/>
    <property type="match status" value="1"/>
</dbReference>
<evidence type="ECO:0000256" key="6">
    <source>
        <dbReference type="ARBA" id="ARBA00042773"/>
    </source>
</evidence>
<dbReference type="SUPFAM" id="SSF54637">
    <property type="entry name" value="Thioesterase/thiol ester dehydrase-isomerase"/>
    <property type="match status" value="1"/>
</dbReference>
<feature type="domain" description="AMP-dependent synthetase/ligase" evidence="7">
    <location>
        <begin position="136"/>
        <end position="300"/>
    </location>
</feature>
<name>A0A437RIQ8_9BURK</name>
<gene>
    <name evidence="10" type="ORF">EOE66_12130</name>
</gene>
<evidence type="ECO:0000256" key="2">
    <source>
        <dbReference type="ARBA" id="ARBA00005005"/>
    </source>
</evidence>
<dbReference type="InterPro" id="IPR042099">
    <property type="entry name" value="ANL_N_sf"/>
</dbReference>
<dbReference type="Gene3D" id="3.30.300.30">
    <property type="match status" value="1"/>
</dbReference>
<dbReference type="AlphaFoldDB" id="A0A437RIQ8"/>
<dbReference type="SUPFAM" id="SSF56801">
    <property type="entry name" value="Acetyl-CoA synthetase-like"/>
    <property type="match status" value="1"/>
</dbReference>
<dbReference type="InterPro" id="IPR000873">
    <property type="entry name" value="AMP-dep_synth/lig_dom"/>
</dbReference>
<evidence type="ECO:0000256" key="4">
    <source>
        <dbReference type="ARBA" id="ARBA00026121"/>
    </source>
</evidence>
<dbReference type="EC" id="6.2.1.3" evidence="4"/>
<dbReference type="Pfam" id="PF00501">
    <property type="entry name" value="AMP-binding"/>
    <property type="match status" value="1"/>
</dbReference>
<proteinExistence type="predicted"/>
<evidence type="ECO:0000259" key="9">
    <source>
        <dbReference type="Pfam" id="PF22818"/>
    </source>
</evidence>
<feature type="domain" description="ApeI dehydratase-like" evidence="9">
    <location>
        <begin position="464"/>
        <end position="547"/>
    </location>
</feature>
<dbReference type="OrthoDB" id="9787658at2"/>
<dbReference type="GO" id="GO:0016020">
    <property type="term" value="C:membrane"/>
    <property type="evidence" value="ECO:0007669"/>
    <property type="project" value="UniProtKB-SubCell"/>
</dbReference>
<dbReference type="Gene3D" id="3.40.50.12780">
    <property type="entry name" value="N-terminal domain of ligase-like"/>
    <property type="match status" value="1"/>
</dbReference>
<dbReference type="InterPro" id="IPR050237">
    <property type="entry name" value="ATP-dep_AMP-bd_enzyme"/>
</dbReference>
<dbReference type="Pfam" id="PF13193">
    <property type="entry name" value="AMP-binding_C"/>
    <property type="match status" value="1"/>
</dbReference>
<dbReference type="InterPro" id="IPR029069">
    <property type="entry name" value="HotDog_dom_sf"/>
</dbReference>
<comment type="caution">
    <text evidence="10">The sequence shown here is derived from an EMBL/GenBank/DDBJ whole genome shotgun (WGS) entry which is preliminary data.</text>
</comment>
<dbReference type="InterPro" id="IPR045851">
    <property type="entry name" value="AMP-bd_C_sf"/>
</dbReference>
<dbReference type="Pfam" id="PF22818">
    <property type="entry name" value="ApeI-like"/>
    <property type="match status" value="1"/>
</dbReference>
<dbReference type="Proteomes" id="UP000285575">
    <property type="component" value="Unassembled WGS sequence"/>
</dbReference>
<protein>
    <recommendedName>
        <fullName evidence="5">Long-chain-fatty-acid--CoA ligase</fullName>
        <ecNumber evidence="4">6.2.1.3</ecNumber>
    </recommendedName>
    <alternativeName>
        <fullName evidence="6">Long-chain acyl-CoA synthetase</fullName>
    </alternativeName>
</protein>
<dbReference type="EMBL" id="SACR01000003">
    <property type="protein sequence ID" value="RVU46660.1"/>
    <property type="molecule type" value="Genomic_DNA"/>
</dbReference>
<evidence type="ECO:0000259" key="8">
    <source>
        <dbReference type="Pfam" id="PF13193"/>
    </source>
</evidence>
<evidence type="ECO:0000259" key="7">
    <source>
        <dbReference type="Pfam" id="PF00501"/>
    </source>
</evidence>
<evidence type="ECO:0000256" key="5">
    <source>
        <dbReference type="ARBA" id="ARBA00039545"/>
    </source>
</evidence>
<evidence type="ECO:0000313" key="11">
    <source>
        <dbReference type="Proteomes" id="UP000285575"/>
    </source>
</evidence>
<sequence>MSAPTALPLLAARDLAAPLAWRRGVPVSAAAFLGQAQALAQTLPAAGRPINLCQDRYRFGLGLAAALLRGHTSLMPPNALPETLRALQADGDPAPAYAMVDDAALDVGGLQRVFIEPREDAAPATDVPLIPAALEAVRLLTSGSTGAPQPHGKRWGALVLNIGAEAERLAALCGRPTLAGLTLLGTVPAQHSYGFESTVLLALLGGACFDAGRPFYPADIAAALGTVPAPRALVTTPFHLKTLLLAGVALPPVDLLLSATAPLSPQLAQQAEVATGGTLVEIYGCTEAGQVATRRTTAGETWHTLGALRVWREAQADAAGGESFLVQGGHVIEPTPLADVLEIESPTHFRLLGRANDLIHVAGKRSSLAHLNFHLNRIAGVDDGAFWMPEERADGIARPVAFVVAPTLTARQVIEALREHLEPAFVPRRVLHVPALPREATGKLTAAVLARFAQDALAAGGRYFVGADHPAFPGHFPGQPVLPGVAVLAFVMRALDEQPELRQRLGAVPQINNVKFLSPVLPETALQVLLQPQGSGVGFEVRREDGASVVAKGLLTAGTPA</sequence>
<evidence type="ECO:0000256" key="1">
    <source>
        <dbReference type="ARBA" id="ARBA00004170"/>
    </source>
</evidence>